<dbReference type="AlphaFoldDB" id="A0A1E1MTM4"/>
<dbReference type="Pfam" id="PF00646">
    <property type="entry name" value="F-box"/>
    <property type="match status" value="1"/>
</dbReference>
<evidence type="ECO:0000313" key="3">
    <source>
        <dbReference type="Proteomes" id="UP000177625"/>
    </source>
</evidence>
<gene>
    <name evidence="2" type="ORF">RSE6_13783</name>
</gene>
<dbReference type="SUPFAM" id="SSF81383">
    <property type="entry name" value="F-box domain"/>
    <property type="match status" value="1"/>
</dbReference>
<proteinExistence type="predicted"/>
<keyword evidence="3" id="KW-1185">Reference proteome</keyword>
<sequence length="332" mass="38037">MPDFAVYTYTKQNICDNTLDDAQLETRCPLDNGRRRLVDASTPISISIPTRCSVGQLDQLPVELLIQVLLQIDIPSLTRFRGVNRRAMELVDSVPQYAALIQHCPNIIRAIVSIHANAFDCDTLYRTLRTHRCSTCTRFGDHLYLIDCRRVCYFCFTRRLEYLPLTVRQASSFFVLGADETQQRNAISTRRRLHAAKLPSVLSLPGRYCTAWGSQGGNSARKRLQLFDHRAVVQSLATSNLTKLDKTTREPRRFMAIITAPYLLDAGRQADWGYFCLGCKEEKQEDTRHFRIKYTRGDILEHFARHGKVKVMPRIPGRFMHVTEDLVVKPSS</sequence>
<dbReference type="PROSITE" id="PS50181">
    <property type="entry name" value="FBOX"/>
    <property type="match status" value="1"/>
</dbReference>
<accession>A0A1E1MTM4</accession>
<dbReference type="InterPro" id="IPR001810">
    <property type="entry name" value="F-box_dom"/>
</dbReference>
<feature type="domain" description="F-box" evidence="1">
    <location>
        <begin position="54"/>
        <end position="100"/>
    </location>
</feature>
<protein>
    <recommendedName>
        <fullName evidence="1">F-box domain-containing protein</fullName>
    </recommendedName>
</protein>
<evidence type="ECO:0000313" key="2">
    <source>
        <dbReference type="EMBL" id="CZT52447.1"/>
    </source>
</evidence>
<dbReference type="InterPro" id="IPR036047">
    <property type="entry name" value="F-box-like_dom_sf"/>
</dbReference>
<organism evidence="2 3">
    <name type="scientific">Rhynchosporium secalis</name>
    <name type="common">Barley scald fungus</name>
    <dbReference type="NCBI Taxonomy" id="38038"/>
    <lineage>
        <taxon>Eukaryota</taxon>
        <taxon>Fungi</taxon>
        <taxon>Dikarya</taxon>
        <taxon>Ascomycota</taxon>
        <taxon>Pezizomycotina</taxon>
        <taxon>Leotiomycetes</taxon>
        <taxon>Helotiales</taxon>
        <taxon>Ploettnerulaceae</taxon>
        <taxon>Rhynchosporium</taxon>
    </lineage>
</organism>
<reference evidence="3" key="1">
    <citation type="submission" date="2016-03" db="EMBL/GenBank/DDBJ databases">
        <authorList>
            <person name="Guldener U."/>
        </authorList>
    </citation>
    <scope>NUCLEOTIDE SEQUENCE [LARGE SCALE GENOMIC DNA]</scope>
</reference>
<name>A0A1E1MTM4_RHYSE</name>
<dbReference type="Proteomes" id="UP000177625">
    <property type="component" value="Unassembled WGS sequence"/>
</dbReference>
<evidence type="ECO:0000259" key="1">
    <source>
        <dbReference type="PROSITE" id="PS50181"/>
    </source>
</evidence>
<dbReference type="EMBL" id="FJVC01000596">
    <property type="protein sequence ID" value="CZT52447.1"/>
    <property type="molecule type" value="Genomic_DNA"/>
</dbReference>